<proteinExistence type="predicted"/>
<dbReference type="Gene3D" id="3.40.50.720">
    <property type="entry name" value="NAD(P)-binding Rossmann-like Domain"/>
    <property type="match status" value="1"/>
</dbReference>
<reference evidence="2" key="1">
    <citation type="submission" date="2022-08" db="EMBL/GenBank/DDBJ databases">
        <title>Alicyclobacillus dauci DSM2870, complete genome.</title>
        <authorList>
            <person name="Wang Q."/>
            <person name="Cai R."/>
            <person name="Wang Z."/>
        </authorList>
    </citation>
    <scope>NUCLEOTIDE SEQUENCE</scope>
    <source>
        <strain evidence="2">DSM 28700</strain>
    </source>
</reference>
<accession>A0ABY6YZ74</accession>
<evidence type="ECO:0000313" key="2">
    <source>
        <dbReference type="EMBL" id="WAH35568.1"/>
    </source>
</evidence>
<dbReference type="RefSeq" id="WP_268042851.1">
    <property type="nucleotide sequence ID" value="NZ_CP104064.1"/>
</dbReference>
<feature type="domain" description="CoA-binding" evidence="1">
    <location>
        <begin position="14"/>
        <end position="106"/>
    </location>
</feature>
<dbReference type="SMART" id="SM00881">
    <property type="entry name" value="CoA_binding"/>
    <property type="match status" value="1"/>
</dbReference>
<dbReference type="SUPFAM" id="SSF51735">
    <property type="entry name" value="NAD(P)-binding Rossmann-fold domains"/>
    <property type="match status" value="1"/>
</dbReference>
<dbReference type="PANTHER" id="PTHR33303">
    <property type="entry name" value="CYTOPLASMIC PROTEIN-RELATED"/>
    <property type="match status" value="1"/>
</dbReference>
<dbReference type="InterPro" id="IPR036291">
    <property type="entry name" value="NAD(P)-bd_dom_sf"/>
</dbReference>
<dbReference type="PANTHER" id="PTHR33303:SF2">
    <property type="entry name" value="COA-BINDING DOMAIN-CONTAINING PROTEIN"/>
    <property type="match status" value="1"/>
</dbReference>
<dbReference type="Pfam" id="PF13380">
    <property type="entry name" value="CoA_binding_2"/>
    <property type="match status" value="1"/>
</dbReference>
<dbReference type="InterPro" id="IPR003781">
    <property type="entry name" value="CoA-bd"/>
</dbReference>
<keyword evidence="3" id="KW-1185">Reference proteome</keyword>
<evidence type="ECO:0000313" key="3">
    <source>
        <dbReference type="Proteomes" id="UP001164803"/>
    </source>
</evidence>
<dbReference type="EMBL" id="CP104064">
    <property type="protein sequence ID" value="WAH35568.1"/>
    <property type="molecule type" value="Genomic_DNA"/>
</dbReference>
<sequence length="138" mass="15401">MFQNPNDETIAKILEDAKTIAVVGLSDKPERDSYRVAEYLQRHGYRIIPVNPSIDTVLGQKSVPSLRDLDDPVDIIDVFRRSDALPAVVDESLTLSAPVIWAQLGIINEDAAQTATENGKTMIMDRCIKIEHSRLLRS</sequence>
<organism evidence="2 3">
    <name type="scientific">Alicyclobacillus dauci</name>
    <dbReference type="NCBI Taxonomy" id="1475485"/>
    <lineage>
        <taxon>Bacteria</taxon>
        <taxon>Bacillati</taxon>
        <taxon>Bacillota</taxon>
        <taxon>Bacilli</taxon>
        <taxon>Bacillales</taxon>
        <taxon>Alicyclobacillaceae</taxon>
        <taxon>Alicyclobacillus</taxon>
    </lineage>
</organism>
<name>A0ABY6YZ74_9BACL</name>
<protein>
    <submittedName>
        <fullName evidence="2">CoA-binding protein</fullName>
    </submittedName>
</protein>
<evidence type="ECO:0000259" key="1">
    <source>
        <dbReference type="SMART" id="SM00881"/>
    </source>
</evidence>
<gene>
    <name evidence="2" type="ORF">NZD86_14895</name>
</gene>
<dbReference type="Proteomes" id="UP001164803">
    <property type="component" value="Chromosome"/>
</dbReference>